<reference evidence="1" key="1">
    <citation type="journal article" date="2022" name="Int. J. Mol. Sci.">
        <title>Draft Genome of Tanacetum Coccineum: Genomic Comparison of Closely Related Tanacetum-Family Plants.</title>
        <authorList>
            <person name="Yamashiro T."/>
            <person name="Shiraishi A."/>
            <person name="Nakayama K."/>
            <person name="Satake H."/>
        </authorList>
    </citation>
    <scope>NUCLEOTIDE SEQUENCE</scope>
</reference>
<protein>
    <submittedName>
        <fullName evidence="1">Uncharacterized protein</fullName>
    </submittedName>
</protein>
<name>A0ABQ4YXK5_9ASTR</name>
<gene>
    <name evidence="1" type="ORF">Tco_0749041</name>
</gene>
<keyword evidence="2" id="KW-1185">Reference proteome</keyword>
<reference evidence="1" key="2">
    <citation type="submission" date="2022-01" db="EMBL/GenBank/DDBJ databases">
        <authorList>
            <person name="Yamashiro T."/>
            <person name="Shiraishi A."/>
            <person name="Satake H."/>
            <person name="Nakayama K."/>
        </authorList>
    </citation>
    <scope>NUCLEOTIDE SEQUENCE</scope>
</reference>
<evidence type="ECO:0000313" key="2">
    <source>
        <dbReference type="Proteomes" id="UP001151760"/>
    </source>
</evidence>
<sequence>MTPVDVPILSVTNSTIFDSMGNLARRGGVYGLAAAKKRDKEVTRLLGGQGSTEPTDDKEKALWVKLKRLFEPDTDDLLELQGYIHDPLTWRLYDASGVHHVSTET</sequence>
<organism evidence="1 2">
    <name type="scientific">Tanacetum coccineum</name>
    <dbReference type="NCBI Taxonomy" id="301880"/>
    <lineage>
        <taxon>Eukaryota</taxon>
        <taxon>Viridiplantae</taxon>
        <taxon>Streptophyta</taxon>
        <taxon>Embryophyta</taxon>
        <taxon>Tracheophyta</taxon>
        <taxon>Spermatophyta</taxon>
        <taxon>Magnoliopsida</taxon>
        <taxon>eudicotyledons</taxon>
        <taxon>Gunneridae</taxon>
        <taxon>Pentapetalae</taxon>
        <taxon>asterids</taxon>
        <taxon>campanulids</taxon>
        <taxon>Asterales</taxon>
        <taxon>Asteraceae</taxon>
        <taxon>Asteroideae</taxon>
        <taxon>Anthemideae</taxon>
        <taxon>Anthemidinae</taxon>
        <taxon>Tanacetum</taxon>
    </lineage>
</organism>
<dbReference type="EMBL" id="BQNB010010829">
    <property type="protein sequence ID" value="GJS82500.1"/>
    <property type="molecule type" value="Genomic_DNA"/>
</dbReference>
<accession>A0ABQ4YXK5</accession>
<dbReference type="Proteomes" id="UP001151760">
    <property type="component" value="Unassembled WGS sequence"/>
</dbReference>
<proteinExistence type="predicted"/>
<comment type="caution">
    <text evidence="1">The sequence shown here is derived from an EMBL/GenBank/DDBJ whole genome shotgun (WGS) entry which is preliminary data.</text>
</comment>
<evidence type="ECO:0000313" key="1">
    <source>
        <dbReference type="EMBL" id="GJS82500.1"/>
    </source>
</evidence>